<accession>A0A3D3RBP9</accession>
<feature type="compositionally biased region" description="Polar residues" evidence="1">
    <location>
        <begin position="1"/>
        <end position="10"/>
    </location>
</feature>
<reference evidence="2 3" key="1">
    <citation type="journal article" date="2018" name="Nat. Biotechnol.">
        <title>A standardized bacterial taxonomy based on genome phylogeny substantially revises the tree of life.</title>
        <authorList>
            <person name="Parks D.H."/>
            <person name="Chuvochina M."/>
            <person name="Waite D.W."/>
            <person name="Rinke C."/>
            <person name="Skarshewski A."/>
            <person name="Chaumeil P.A."/>
            <person name="Hugenholtz P."/>
        </authorList>
    </citation>
    <scope>NUCLEOTIDE SEQUENCE [LARGE SCALE GENOMIC DNA]</scope>
    <source>
        <strain evidence="2">UBA9375</strain>
    </source>
</reference>
<evidence type="ECO:0000256" key="1">
    <source>
        <dbReference type="SAM" id="MobiDB-lite"/>
    </source>
</evidence>
<evidence type="ECO:0000313" key="2">
    <source>
        <dbReference type="EMBL" id="HCO26243.1"/>
    </source>
</evidence>
<sequence>MHKKQAQPSQPFCPLPKTTPLPSSIMETGSRHLPESPVRPNVTIRQKHFFYNSEDLLRKLDQEPENRL</sequence>
<evidence type="ECO:0000313" key="3">
    <source>
        <dbReference type="Proteomes" id="UP000263642"/>
    </source>
</evidence>
<proteinExistence type="predicted"/>
<dbReference type="EMBL" id="DQAY01000154">
    <property type="protein sequence ID" value="HCO26243.1"/>
    <property type="molecule type" value="Genomic_DNA"/>
</dbReference>
<comment type="caution">
    <text evidence="2">The sequence shown here is derived from an EMBL/GenBank/DDBJ whole genome shotgun (WGS) entry which is preliminary data.</text>
</comment>
<protein>
    <submittedName>
        <fullName evidence="2">Uncharacterized protein</fullName>
    </submittedName>
</protein>
<feature type="region of interest" description="Disordered" evidence="1">
    <location>
        <begin position="1"/>
        <end position="40"/>
    </location>
</feature>
<dbReference type="AlphaFoldDB" id="A0A3D3RBP9"/>
<name>A0A3D3RBP9_9PLAN</name>
<organism evidence="2 3">
    <name type="scientific">Gimesia maris</name>
    <dbReference type="NCBI Taxonomy" id="122"/>
    <lineage>
        <taxon>Bacteria</taxon>
        <taxon>Pseudomonadati</taxon>
        <taxon>Planctomycetota</taxon>
        <taxon>Planctomycetia</taxon>
        <taxon>Planctomycetales</taxon>
        <taxon>Planctomycetaceae</taxon>
        <taxon>Gimesia</taxon>
    </lineage>
</organism>
<dbReference type="Proteomes" id="UP000263642">
    <property type="component" value="Unassembled WGS sequence"/>
</dbReference>
<gene>
    <name evidence="2" type="ORF">DIT97_25705</name>
</gene>